<dbReference type="Proteomes" id="UP000004431">
    <property type="component" value="Unassembled WGS sequence"/>
</dbReference>
<reference evidence="1 2" key="1">
    <citation type="submission" date="2010-08" db="EMBL/GenBank/DDBJ databases">
        <authorList>
            <person name="Durkin A.S."/>
            <person name="Madupu R."/>
            <person name="Torralba M."/>
            <person name="Gillis M."/>
            <person name="Methe B."/>
            <person name="Sutton G."/>
            <person name="Nelson K.E."/>
        </authorList>
    </citation>
    <scope>NUCLEOTIDE SEQUENCE [LARGE SCALE GENOMIC DNA]</scope>
    <source>
        <strain evidence="1 2">PB189-T1-4</strain>
    </source>
</reference>
<evidence type="ECO:0000313" key="2">
    <source>
        <dbReference type="Proteomes" id="UP000004431"/>
    </source>
</evidence>
<comment type="caution">
    <text evidence="1">The sequence shown here is derived from an EMBL/GenBank/DDBJ whole genome shotgun (WGS) entry which is preliminary data.</text>
</comment>
<dbReference type="EMBL" id="AEDQ01000017">
    <property type="protein sequence ID" value="EFL44213.1"/>
    <property type="molecule type" value="Genomic_DNA"/>
</dbReference>
<protein>
    <submittedName>
        <fullName evidence="1">Uncharacterized protein</fullName>
    </submittedName>
</protein>
<keyword evidence="2" id="KW-1185">Reference proteome</keyword>
<sequence length="50" mass="5945">MQLKYSVFCVTIMRKSTMWLFRIRRTHVPLVQPNNTSCTSSVRHMALYVI</sequence>
<proteinExistence type="predicted"/>
<organism evidence="1 2">
    <name type="scientific">Fannyhessea vaginae PB189-T1-4</name>
    <dbReference type="NCBI Taxonomy" id="866774"/>
    <lineage>
        <taxon>Bacteria</taxon>
        <taxon>Bacillati</taxon>
        <taxon>Actinomycetota</taxon>
        <taxon>Coriobacteriia</taxon>
        <taxon>Coriobacteriales</taxon>
        <taxon>Atopobiaceae</taxon>
        <taxon>Fannyhessea</taxon>
    </lineage>
</organism>
<gene>
    <name evidence="1" type="ORF">HMPREF9248_0943</name>
</gene>
<name>A0ABN0B0B8_9ACTN</name>
<accession>A0ABN0B0B8</accession>
<evidence type="ECO:0000313" key="1">
    <source>
        <dbReference type="EMBL" id="EFL44213.1"/>
    </source>
</evidence>